<dbReference type="Gene3D" id="3.40.50.150">
    <property type="entry name" value="Vaccinia Virus protein VP39"/>
    <property type="match status" value="1"/>
</dbReference>
<reference evidence="5" key="1">
    <citation type="journal article" date="2015" name="Nature">
        <title>Complex archaea that bridge the gap between prokaryotes and eukaryotes.</title>
        <authorList>
            <person name="Spang A."/>
            <person name="Saw J.H."/>
            <person name="Jorgensen S.L."/>
            <person name="Zaremba-Niedzwiedzka K."/>
            <person name="Martijn J."/>
            <person name="Lind A.E."/>
            <person name="van Eijk R."/>
            <person name="Schleper C."/>
            <person name="Guy L."/>
            <person name="Ettema T.J."/>
        </authorList>
    </citation>
    <scope>NUCLEOTIDE SEQUENCE</scope>
</reference>
<sequence>LDAVDVSHWDEAKATAFMLADIRTPGMAIVDDQVLVEALRAFDEPLDIPGFDKDFLKGLPGFVPAPDPESGKPPIDRAEELRQEWGIELGQIWRLGEHRVACGDCTDRAAVEGVMGGEKAKLIVSDPPYGQQWLSNYYGPNSSSPNPMGRLIGDEKPNPKMLQNCLEYLVLSGALYICTRWKQCEEWRKWINDFVTVKNIIIWQKNNWSAGDLEGAYGFMYEQIIFASYSTHNLRGGRLPDIWQFDRIRPKLHPTQKPVELMERCIDKSSDRKDVIIDPFLGSGTTLIAAHQLNRRCYGIEIDPGYVAVALERFQAHTKSSRS</sequence>
<dbReference type="PANTHER" id="PTHR13370">
    <property type="entry name" value="RNA METHYLASE-RELATED"/>
    <property type="match status" value="1"/>
</dbReference>
<feature type="non-terminal residue" evidence="5">
    <location>
        <position position="1"/>
    </location>
</feature>
<dbReference type="InterPro" id="IPR002052">
    <property type="entry name" value="DNA_methylase_N6_adenine_CS"/>
</dbReference>
<keyword evidence="3" id="KW-0808">Transferase</keyword>
<dbReference type="Pfam" id="PF01555">
    <property type="entry name" value="N6_N4_Mtase"/>
    <property type="match status" value="1"/>
</dbReference>
<evidence type="ECO:0000256" key="2">
    <source>
        <dbReference type="ARBA" id="ARBA00022603"/>
    </source>
</evidence>
<comment type="caution">
    <text evidence="5">The sequence shown here is derived from an EMBL/GenBank/DDBJ whole genome shotgun (WGS) entry which is preliminary data.</text>
</comment>
<dbReference type="PROSITE" id="PS00092">
    <property type="entry name" value="N6_MTASE"/>
    <property type="match status" value="1"/>
</dbReference>
<evidence type="ECO:0000313" key="5">
    <source>
        <dbReference type="EMBL" id="KKK52227.1"/>
    </source>
</evidence>
<dbReference type="AlphaFoldDB" id="A0A0F8W6A1"/>
<organism evidence="5">
    <name type="scientific">marine sediment metagenome</name>
    <dbReference type="NCBI Taxonomy" id="412755"/>
    <lineage>
        <taxon>unclassified sequences</taxon>
        <taxon>metagenomes</taxon>
        <taxon>ecological metagenomes</taxon>
    </lineage>
</organism>
<evidence type="ECO:0000256" key="1">
    <source>
        <dbReference type="ARBA" id="ARBA00006594"/>
    </source>
</evidence>
<dbReference type="PRINTS" id="PR00508">
    <property type="entry name" value="S21N4MTFRASE"/>
</dbReference>
<dbReference type="GO" id="GO:0032259">
    <property type="term" value="P:methylation"/>
    <property type="evidence" value="ECO:0007669"/>
    <property type="project" value="UniProtKB-KW"/>
</dbReference>
<evidence type="ECO:0000256" key="3">
    <source>
        <dbReference type="ARBA" id="ARBA00022679"/>
    </source>
</evidence>
<dbReference type="GO" id="GO:0005737">
    <property type="term" value="C:cytoplasm"/>
    <property type="evidence" value="ECO:0007669"/>
    <property type="project" value="TreeGrafter"/>
</dbReference>
<dbReference type="InterPro" id="IPR029063">
    <property type="entry name" value="SAM-dependent_MTases_sf"/>
</dbReference>
<proteinExistence type="inferred from homology"/>
<dbReference type="SUPFAM" id="SSF53335">
    <property type="entry name" value="S-adenosyl-L-methionine-dependent methyltransferases"/>
    <property type="match status" value="1"/>
</dbReference>
<dbReference type="InterPro" id="IPR002941">
    <property type="entry name" value="DNA_methylase_N4/N6"/>
</dbReference>
<evidence type="ECO:0000259" key="4">
    <source>
        <dbReference type="Pfam" id="PF01555"/>
    </source>
</evidence>
<dbReference type="EMBL" id="LAZR01067126">
    <property type="protein sequence ID" value="KKK52227.1"/>
    <property type="molecule type" value="Genomic_DNA"/>
</dbReference>
<keyword evidence="2" id="KW-0489">Methyltransferase</keyword>
<name>A0A0F8W6A1_9ZZZZ</name>
<dbReference type="CDD" id="cd06223">
    <property type="entry name" value="PRTases_typeI"/>
    <property type="match status" value="1"/>
</dbReference>
<dbReference type="InterPro" id="IPR001091">
    <property type="entry name" value="RM_Methyltransferase"/>
</dbReference>
<comment type="similarity">
    <text evidence="1">Belongs to the N(4)/N(6)-methyltransferase family.</text>
</comment>
<dbReference type="InterPro" id="IPR000836">
    <property type="entry name" value="PRTase_dom"/>
</dbReference>
<feature type="domain" description="DNA methylase N-4/N-6" evidence="4">
    <location>
        <begin position="121"/>
        <end position="311"/>
    </location>
</feature>
<protein>
    <recommendedName>
        <fullName evidence="4">DNA methylase N-4/N-6 domain-containing protein</fullName>
    </recommendedName>
</protein>
<dbReference type="GO" id="GO:0008170">
    <property type="term" value="F:N-methyltransferase activity"/>
    <property type="evidence" value="ECO:0007669"/>
    <property type="project" value="InterPro"/>
</dbReference>
<dbReference type="PANTHER" id="PTHR13370:SF3">
    <property type="entry name" value="TRNA (GUANINE(10)-N2)-METHYLTRANSFERASE HOMOLOG"/>
    <property type="match status" value="1"/>
</dbReference>
<dbReference type="GO" id="GO:0003677">
    <property type="term" value="F:DNA binding"/>
    <property type="evidence" value="ECO:0007669"/>
    <property type="project" value="InterPro"/>
</dbReference>
<accession>A0A0F8W6A1</accession>
<gene>
    <name evidence="5" type="ORF">LCGC14_3107040</name>
</gene>